<dbReference type="EMBL" id="VUNE01000001">
    <property type="protein sequence ID" value="MST61935.1"/>
    <property type="molecule type" value="Genomic_DNA"/>
</dbReference>
<evidence type="ECO:0000256" key="2">
    <source>
        <dbReference type="PIRSR" id="PIRSR601310-3"/>
    </source>
</evidence>
<proteinExistence type="predicted"/>
<reference evidence="5 6" key="1">
    <citation type="submission" date="2019-08" db="EMBL/GenBank/DDBJ databases">
        <title>In-depth cultivation of the pig gut microbiome towards novel bacterial diversity and tailored functional studies.</title>
        <authorList>
            <person name="Wylensek D."/>
            <person name="Hitch T.C.A."/>
            <person name="Clavel T."/>
        </authorList>
    </citation>
    <scope>NUCLEOTIDE SEQUENCE [LARGE SCALE GENOMIC DNA]</scope>
    <source>
        <strain evidence="5 6">WCA-SAB-591-4A-A</strain>
    </source>
</reference>
<name>A0A6N7WYI7_9FIRM</name>
<feature type="short sequence motif" description="Histidine triad motif" evidence="2 3">
    <location>
        <begin position="97"/>
        <end position="101"/>
    </location>
</feature>
<dbReference type="InterPro" id="IPR001310">
    <property type="entry name" value="Histidine_triad_HIT"/>
</dbReference>
<evidence type="ECO:0000256" key="1">
    <source>
        <dbReference type="PIRSR" id="PIRSR601310-1"/>
    </source>
</evidence>
<dbReference type="AlphaFoldDB" id="A0A6N7WYI7"/>
<evidence type="ECO:0000313" key="6">
    <source>
        <dbReference type="Proteomes" id="UP000440713"/>
    </source>
</evidence>
<evidence type="ECO:0000259" key="4">
    <source>
        <dbReference type="PROSITE" id="PS51084"/>
    </source>
</evidence>
<dbReference type="Proteomes" id="UP000440713">
    <property type="component" value="Unassembled WGS sequence"/>
</dbReference>
<dbReference type="GO" id="GO:0003824">
    <property type="term" value="F:catalytic activity"/>
    <property type="evidence" value="ECO:0007669"/>
    <property type="project" value="InterPro"/>
</dbReference>
<dbReference type="RefSeq" id="WP_154537309.1">
    <property type="nucleotide sequence ID" value="NZ_JAQYHJ010000082.1"/>
</dbReference>
<dbReference type="CDD" id="cd01276">
    <property type="entry name" value="PKCI_related"/>
    <property type="match status" value="1"/>
</dbReference>
<feature type="domain" description="HIT" evidence="4">
    <location>
        <begin position="4"/>
        <end position="114"/>
    </location>
</feature>
<dbReference type="InterPro" id="IPR011146">
    <property type="entry name" value="HIT-like"/>
</dbReference>
<dbReference type="InterPro" id="IPR036265">
    <property type="entry name" value="HIT-like_sf"/>
</dbReference>
<accession>A0A6N7WYI7</accession>
<evidence type="ECO:0000313" key="5">
    <source>
        <dbReference type="EMBL" id="MST61935.1"/>
    </source>
</evidence>
<comment type="caution">
    <text evidence="5">The sequence shown here is derived from an EMBL/GenBank/DDBJ whole genome shotgun (WGS) entry which is preliminary data.</text>
</comment>
<dbReference type="PROSITE" id="PS51084">
    <property type="entry name" value="HIT_2"/>
    <property type="match status" value="1"/>
</dbReference>
<evidence type="ECO:0000256" key="3">
    <source>
        <dbReference type="PROSITE-ProRule" id="PRU00464"/>
    </source>
</evidence>
<dbReference type="PRINTS" id="PR00332">
    <property type="entry name" value="HISTRIAD"/>
</dbReference>
<keyword evidence="6" id="KW-1185">Reference proteome</keyword>
<dbReference type="PANTHER" id="PTHR23089">
    <property type="entry name" value="HISTIDINE TRIAD HIT PROTEIN"/>
    <property type="match status" value="1"/>
</dbReference>
<organism evidence="5 6">
    <name type="scientific">Peptostreptococcus porci</name>
    <dbReference type="NCBI Taxonomy" id="2652282"/>
    <lineage>
        <taxon>Bacteria</taxon>
        <taxon>Bacillati</taxon>
        <taxon>Bacillota</taxon>
        <taxon>Clostridia</taxon>
        <taxon>Peptostreptococcales</taxon>
        <taxon>Peptostreptococcaceae</taxon>
        <taxon>Peptostreptococcus</taxon>
    </lineage>
</organism>
<dbReference type="Gene3D" id="3.30.428.10">
    <property type="entry name" value="HIT-like"/>
    <property type="match status" value="1"/>
</dbReference>
<feature type="active site" description="Tele-AMP-histidine intermediate" evidence="1">
    <location>
        <position position="99"/>
    </location>
</feature>
<dbReference type="SUPFAM" id="SSF54197">
    <property type="entry name" value="HIT-like"/>
    <property type="match status" value="1"/>
</dbReference>
<protein>
    <submittedName>
        <fullName evidence="5">Histidine triad nucleotide-binding protein</fullName>
    </submittedName>
</protein>
<dbReference type="Pfam" id="PF01230">
    <property type="entry name" value="HIT"/>
    <property type="match status" value="1"/>
</dbReference>
<gene>
    <name evidence="5" type="ORF">FYJ71_02965</name>
</gene>
<sequence>MDCIFCKLANGEIPTDLVYEDEKVAAFRDVNPVAPVHILVVPKKHYVSLEDIPFDEMSIIADIHAAIRKISDKEGFAVDGYRIINNCGKDGGQEVPHIHYHVLAGKKLTKLVTD</sequence>